<feature type="transmembrane region" description="Helical" evidence="8">
    <location>
        <begin position="14"/>
        <end position="37"/>
    </location>
</feature>
<dbReference type="PROSITE" id="PS50928">
    <property type="entry name" value="ABC_TM1"/>
    <property type="match status" value="2"/>
</dbReference>
<feature type="domain" description="ABC transmembrane type-1" evidence="9">
    <location>
        <begin position="361"/>
        <end position="553"/>
    </location>
</feature>
<dbReference type="GO" id="GO:0005886">
    <property type="term" value="C:plasma membrane"/>
    <property type="evidence" value="ECO:0007669"/>
    <property type="project" value="UniProtKB-SubCell"/>
</dbReference>
<sequence>MESRLLHRENLQTALLWAAPAAFLLFFYFYPLAAVFLESWEAAVDSSINWQRVFQPLGFTLWQAILSTILTLLVGLPAAYLFTHYEFPLKSVLKGMTTLPFILPTVVAAAAINSLYGPRGWFNLGWMALTGTDTPVINIVNSLAAILLAHVFYNTAVIIRVTGSAWEKMDSRLPEAARVLGASPFKALTEITLPLLLPSILASSVLVFMFDFTSFGVILMLGGPGFSTLETEVYYQALQRLNLPMASIISIIQLVCTIMIGAAYSRINKAVQIPLVPRMQAAGHMKAANFRQKLLLILLVIGLVILFVLPLTSLAARSVTRLEAERGQRTAINTGLTLDYYRELFINRRQSIFYVPPVKAALNSVVYAAETVVISGILGALASLALRRRNKLTRFMDTLLMLPLGTSAVTLGLGYLLVFNRPPLDVRSFTLFIPIAHSLVALPFVIRTIAPALASIPDSLRQAAATLGANPMRIWLEVDWPIMARSALVAAIFSFTISLGEFGATTFLARPEMPTLPVAIFRFLSQPGALNYGQAMAMATFLMVVCLTGILSMERMKVFSFE</sequence>
<feature type="transmembrane region" description="Helical" evidence="8">
    <location>
        <begin position="365"/>
        <end position="386"/>
    </location>
</feature>
<feature type="transmembrane region" description="Helical" evidence="8">
    <location>
        <begin position="487"/>
        <end position="509"/>
    </location>
</feature>
<evidence type="ECO:0000256" key="4">
    <source>
        <dbReference type="ARBA" id="ARBA00022519"/>
    </source>
</evidence>
<feature type="transmembrane region" description="Helical" evidence="8">
    <location>
        <begin position="195"/>
        <end position="221"/>
    </location>
</feature>
<evidence type="ECO:0000256" key="6">
    <source>
        <dbReference type="ARBA" id="ARBA00022989"/>
    </source>
</evidence>
<evidence type="ECO:0000259" key="9">
    <source>
        <dbReference type="PROSITE" id="PS50928"/>
    </source>
</evidence>
<feature type="transmembrane region" description="Helical" evidence="8">
    <location>
        <begin position="57"/>
        <end position="83"/>
    </location>
</feature>
<dbReference type="InterPro" id="IPR035906">
    <property type="entry name" value="MetI-like_sf"/>
</dbReference>
<accession>A0A0N8GKV0</accession>
<evidence type="ECO:0000313" key="10">
    <source>
        <dbReference type="EMBL" id="KPL70714.1"/>
    </source>
</evidence>
<feature type="transmembrane region" description="Helical" evidence="8">
    <location>
        <begin position="294"/>
        <end position="316"/>
    </location>
</feature>
<comment type="subcellular location">
    <subcellularLocation>
        <location evidence="1">Cell inner membrane</location>
        <topology evidence="1">Multi-pass membrane protein</topology>
    </subcellularLocation>
    <subcellularLocation>
        <location evidence="8">Cell membrane</location>
        <topology evidence="8">Multi-pass membrane protein</topology>
    </subcellularLocation>
</comment>
<dbReference type="GO" id="GO:0055085">
    <property type="term" value="P:transmembrane transport"/>
    <property type="evidence" value="ECO:0007669"/>
    <property type="project" value="InterPro"/>
</dbReference>
<protein>
    <recommendedName>
        <fullName evidence="9">ABC transmembrane type-1 domain-containing protein</fullName>
    </recommendedName>
</protein>
<keyword evidence="3" id="KW-1003">Cell membrane</keyword>
<dbReference type="PANTHER" id="PTHR43357:SF4">
    <property type="entry name" value="INNER MEMBRANE ABC TRANSPORTER PERMEASE PROTEIN YDCV"/>
    <property type="match status" value="1"/>
</dbReference>
<feature type="transmembrane region" description="Helical" evidence="8">
    <location>
        <begin position="241"/>
        <end position="264"/>
    </location>
</feature>
<evidence type="ECO:0000256" key="3">
    <source>
        <dbReference type="ARBA" id="ARBA00022475"/>
    </source>
</evidence>
<dbReference type="EMBL" id="LGCK01000014">
    <property type="protein sequence ID" value="KPL70714.1"/>
    <property type="molecule type" value="Genomic_DNA"/>
</dbReference>
<comment type="similarity">
    <text evidence="8">Belongs to the binding-protein-dependent transport system permease family.</text>
</comment>
<dbReference type="Gene3D" id="1.10.3720.10">
    <property type="entry name" value="MetI-like"/>
    <property type="match status" value="2"/>
</dbReference>
<dbReference type="SUPFAM" id="SSF161098">
    <property type="entry name" value="MetI-like"/>
    <property type="match status" value="2"/>
</dbReference>
<evidence type="ECO:0000256" key="8">
    <source>
        <dbReference type="RuleBase" id="RU363032"/>
    </source>
</evidence>
<keyword evidence="7 8" id="KW-0472">Membrane</keyword>
<feature type="transmembrane region" description="Helical" evidence="8">
    <location>
        <begin position="398"/>
        <end position="419"/>
    </location>
</feature>
<feature type="domain" description="ABC transmembrane type-1" evidence="9">
    <location>
        <begin position="57"/>
        <end position="264"/>
    </location>
</feature>
<dbReference type="STRING" id="229920.ADM99_13665"/>
<feature type="transmembrane region" description="Helical" evidence="8">
    <location>
        <begin position="136"/>
        <end position="159"/>
    </location>
</feature>
<evidence type="ECO:0000256" key="2">
    <source>
        <dbReference type="ARBA" id="ARBA00022448"/>
    </source>
</evidence>
<evidence type="ECO:0000256" key="1">
    <source>
        <dbReference type="ARBA" id="ARBA00004429"/>
    </source>
</evidence>
<keyword evidence="5 8" id="KW-0812">Transmembrane</keyword>
<dbReference type="CDD" id="cd06261">
    <property type="entry name" value="TM_PBP2"/>
    <property type="match status" value="2"/>
</dbReference>
<keyword evidence="4" id="KW-0997">Cell inner membrane</keyword>
<feature type="transmembrane region" description="Helical" evidence="8">
    <location>
        <begin position="95"/>
        <end position="116"/>
    </location>
</feature>
<evidence type="ECO:0000256" key="7">
    <source>
        <dbReference type="ARBA" id="ARBA00023136"/>
    </source>
</evidence>
<keyword evidence="11" id="KW-1185">Reference proteome</keyword>
<dbReference type="Proteomes" id="UP000050430">
    <property type="component" value="Unassembled WGS sequence"/>
</dbReference>
<feature type="transmembrane region" description="Helical" evidence="8">
    <location>
        <begin position="431"/>
        <end position="454"/>
    </location>
</feature>
<dbReference type="AlphaFoldDB" id="A0A0N8GKV0"/>
<evidence type="ECO:0000313" key="11">
    <source>
        <dbReference type="Proteomes" id="UP000050430"/>
    </source>
</evidence>
<proteinExistence type="inferred from homology"/>
<keyword evidence="2 8" id="KW-0813">Transport</keyword>
<dbReference type="InterPro" id="IPR000515">
    <property type="entry name" value="MetI-like"/>
</dbReference>
<dbReference type="Pfam" id="PF00528">
    <property type="entry name" value="BPD_transp_1"/>
    <property type="match status" value="2"/>
</dbReference>
<evidence type="ECO:0000256" key="5">
    <source>
        <dbReference type="ARBA" id="ARBA00022692"/>
    </source>
</evidence>
<name>A0A0N8GKV0_9CHLR</name>
<comment type="caution">
    <text evidence="10">The sequence shown here is derived from an EMBL/GenBank/DDBJ whole genome shotgun (WGS) entry which is preliminary data.</text>
</comment>
<dbReference type="PANTHER" id="PTHR43357">
    <property type="entry name" value="INNER MEMBRANE ABC TRANSPORTER PERMEASE PROTEIN YDCV"/>
    <property type="match status" value="1"/>
</dbReference>
<feature type="transmembrane region" description="Helical" evidence="8">
    <location>
        <begin position="529"/>
        <end position="551"/>
    </location>
</feature>
<gene>
    <name evidence="10" type="ORF">ADM99_13665</name>
</gene>
<keyword evidence="6 8" id="KW-1133">Transmembrane helix</keyword>
<reference evidence="10 11" key="1">
    <citation type="submission" date="2015-07" db="EMBL/GenBank/DDBJ databases">
        <title>Genome sequence of Leptolinea tardivitalis DSM 16556.</title>
        <authorList>
            <person name="Hemp J."/>
            <person name="Ward L.M."/>
            <person name="Pace L.A."/>
            <person name="Fischer W.W."/>
        </authorList>
    </citation>
    <scope>NUCLEOTIDE SEQUENCE [LARGE SCALE GENOMIC DNA]</scope>
    <source>
        <strain evidence="10 11">YMTK-2</strain>
    </source>
</reference>
<organism evidence="10 11">
    <name type="scientific">Leptolinea tardivitalis</name>
    <dbReference type="NCBI Taxonomy" id="229920"/>
    <lineage>
        <taxon>Bacteria</taxon>
        <taxon>Bacillati</taxon>
        <taxon>Chloroflexota</taxon>
        <taxon>Anaerolineae</taxon>
        <taxon>Anaerolineales</taxon>
        <taxon>Anaerolineaceae</taxon>
        <taxon>Leptolinea</taxon>
    </lineage>
</organism>